<gene>
    <name evidence="1" type="ORF">QX99_01822</name>
</gene>
<reference evidence="1 2" key="1">
    <citation type="journal article" date="2015" name="Microbiology (Mosc.)">
        <title>Genomics of the Weissella cibaria species with an examination of its metabolic traits.</title>
        <authorList>
            <person name="Lynch K.M."/>
            <person name="Lucid A."/>
            <person name="Arendt E.K."/>
            <person name="Sleator R.D."/>
            <person name="Lucey B."/>
            <person name="Coffey A."/>
        </authorList>
    </citation>
    <scope>NUCLEOTIDE SEQUENCE [LARGE SCALE GENOMIC DNA]</scope>
    <source>
        <strain evidence="1 2">MG1</strain>
    </source>
</reference>
<protein>
    <submittedName>
        <fullName evidence="1">Uncharacterized protein</fullName>
    </submittedName>
</protein>
<proteinExistence type="predicted"/>
<accession>A0A0D1LUW2</accession>
<dbReference type="AlphaFoldDB" id="A0A0D1LUW2"/>
<name>A0A0D1LUW2_9LACO</name>
<dbReference type="PATRIC" id="fig|137591.25.peg.1793"/>
<keyword evidence="2" id="KW-1185">Reference proteome</keyword>
<evidence type="ECO:0000313" key="1">
    <source>
        <dbReference type="EMBL" id="KIU19801.1"/>
    </source>
</evidence>
<dbReference type="EMBL" id="JWHU01000034">
    <property type="protein sequence ID" value="KIU19801.1"/>
    <property type="molecule type" value="Genomic_DNA"/>
</dbReference>
<dbReference type="Proteomes" id="UP000032287">
    <property type="component" value="Unassembled WGS sequence"/>
</dbReference>
<evidence type="ECO:0000313" key="2">
    <source>
        <dbReference type="Proteomes" id="UP000032287"/>
    </source>
</evidence>
<comment type="caution">
    <text evidence="1">The sequence shown here is derived from an EMBL/GenBank/DDBJ whole genome shotgun (WGS) entry which is preliminary data.</text>
</comment>
<sequence>MKPLFSNANQEVLNNIYIGITLPGRNSDGRISESPLRWLQLSKDLRHALTHDHLPPTYTMDKLINVESEKNGKYVCREFSL</sequence>
<organism evidence="1 2">
    <name type="scientific">Weissella cibaria</name>
    <dbReference type="NCBI Taxonomy" id="137591"/>
    <lineage>
        <taxon>Bacteria</taxon>
        <taxon>Bacillati</taxon>
        <taxon>Bacillota</taxon>
        <taxon>Bacilli</taxon>
        <taxon>Lactobacillales</taxon>
        <taxon>Lactobacillaceae</taxon>
        <taxon>Weissella</taxon>
    </lineage>
</organism>
<dbReference type="RefSeq" id="WP_043712006.1">
    <property type="nucleotide sequence ID" value="NZ_JALOCT010000001.1"/>
</dbReference>